<dbReference type="EMBL" id="UINC01050786">
    <property type="protein sequence ID" value="SVB64173.1"/>
    <property type="molecule type" value="Genomic_DNA"/>
</dbReference>
<dbReference type="SUPFAM" id="SSF56219">
    <property type="entry name" value="DNase I-like"/>
    <property type="match status" value="1"/>
</dbReference>
<feature type="domain" description="Endonuclease/exonuclease/phosphatase" evidence="1">
    <location>
        <begin position="156"/>
        <end position="229"/>
    </location>
</feature>
<accession>A0A382FPL8</accession>
<proteinExistence type="predicted"/>
<protein>
    <recommendedName>
        <fullName evidence="1">Endonuclease/exonuclease/phosphatase domain-containing protein</fullName>
    </recommendedName>
</protein>
<dbReference type="GO" id="GO:0003824">
    <property type="term" value="F:catalytic activity"/>
    <property type="evidence" value="ECO:0007669"/>
    <property type="project" value="InterPro"/>
</dbReference>
<dbReference type="InterPro" id="IPR036691">
    <property type="entry name" value="Endo/exonu/phosph_ase_sf"/>
</dbReference>
<reference evidence="2" key="1">
    <citation type="submission" date="2018-05" db="EMBL/GenBank/DDBJ databases">
        <authorList>
            <person name="Lanie J.A."/>
            <person name="Ng W.-L."/>
            <person name="Kazmierczak K.M."/>
            <person name="Andrzejewski T.M."/>
            <person name="Davidsen T.M."/>
            <person name="Wayne K.J."/>
            <person name="Tettelin H."/>
            <person name="Glass J.I."/>
            <person name="Rusch D."/>
            <person name="Podicherti R."/>
            <person name="Tsui H.-C.T."/>
            <person name="Winkler M.E."/>
        </authorList>
    </citation>
    <scope>NUCLEOTIDE SEQUENCE</scope>
</reference>
<name>A0A382FPL8_9ZZZZ</name>
<evidence type="ECO:0000259" key="1">
    <source>
        <dbReference type="Pfam" id="PF03372"/>
    </source>
</evidence>
<feature type="non-terminal residue" evidence="2">
    <location>
        <position position="281"/>
    </location>
</feature>
<gene>
    <name evidence="2" type="ORF">METZ01_LOCUS217027</name>
</gene>
<dbReference type="AlphaFoldDB" id="A0A382FPL8"/>
<evidence type="ECO:0000313" key="2">
    <source>
        <dbReference type="EMBL" id="SVB64173.1"/>
    </source>
</evidence>
<dbReference type="Pfam" id="PF03372">
    <property type="entry name" value="Exo_endo_phos"/>
    <property type="match status" value="1"/>
</dbReference>
<organism evidence="2">
    <name type="scientific">marine metagenome</name>
    <dbReference type="NCBI Taxonomy" id="408172"/>
    <lineage>
        <taxon>unclassified sequences</taxon>
        <taxon>metagenomes</taxon>
        <taxon>ecological metagenomes</taxon>
    </lineage>
</organism>
<dbReference type="InterPro" id="IPR005135">
    <property type="entry name" value="Endo/exonuclease/phosphatase"/>
</dbReference>
<dbReference type="Gene3D" id="3.60.10.10">
    <property type="entry name" value="Endonuclease/exonuclease/phosphatase"/>
    <property type="match status" value="1"/>
</dbReference>
<sequence length="281" mass="32861">MDFLFMYFNFYEGEFLMQDWNEFHLYIDADNDPSTGQDIHGIGAELDWIFGERWGYQYVNGQQVELWQNDLALRIGPTITSTEFEIAISRESESLTMNSSQVLTEGKIILSEGQENSDFIPDESGGVYFNIGEDAVPYPEPIPLERLHDDDIRIVSYNTWNDGIINEERQLHFKRILQALDPDVIVLQEHWDWNEIDDVIQSWFPEDVWHASWTYRDLVVLSRFPILEDANMISSERTMAALLNTENELGKNLLIFNSHLSCCSNNEDRQQQVDEFSSIWR</sequence>